<evidence type="ECO:0000313" key="2">
    <source>
        <dbReference type="Proteomes" id="UP000201594"/>
    </source>
</evidence>
<accession>A0A1B2ICN1</accession>
<protein>
    <submittedName>
        <fullName evidence="1">Uncharacterized protein</fullName>
    </submittedName>
</protein>
<evidence type="ECO:0000313" key="1">
    <source>
        <dbReference type="EMBL" id="ANZ49040.1"/>
    </source>
</evidence>
<dbReference type="GeneID" id="29061794"/>
<dbReference type="RefSeq" id="YP_009278503.1">
    <property type="nucleotide sequence ID" value="NC_031007.1"/>
</dbReference>
<reference evidence="1 2" key="1">
    <citation type="submission" date="2016-06" db="EMBL/GenBank/DDBJ databases">
        <authorList>
            <person name="Kjaerup R.B."/>
            <person name="Dalgaard T.S."/>
            <person name="Juul-Madsen H.R."/>
        </authorList>
    </citation>
    <scope>NUCLEOTIDE SEQUENCE [LARGE SCALE GENOMIC DNA]</scope>
</reference>
<dbReference type="KEGG" id="vg:29061794"/>
<proteinExistence type="predicted"/>
<gene>
    <name evidence="1" type="ORF">EARLPHILLIPIV_191</name>
</gene>
<dbReference type="EMBL" id="KX397367">
    <property type="protein sequence ID" value="ANZ49040.1"/>
    <property type="molecule type" value="Genomic_DNA"/>
</dbReference>
<sequence length="148" mass="17071">MPWVILFLAMAVSSCSQFGGRYTGPVQQLKDGPNVSEYQTSQRNDAALREYVTAVNLYAFYVFNYTKSLNEYAASHGWKALPMSPLCEQYQMPGLMDIPDFMFRRGIKTDEEVDLALADYIRRLRVRMEENAQRVNDAFVKHRAACMY</sequence>
<dbReference type="OrthoDB" id="16882at10239"/>
<name>A0A1B2ICN1_9CAUD</name>
<organism evidence="1 2">
    <name type="scientific">Erwinia phage vB_EamM_EarlPhillipIV</name>
    <dbReference type="NCBI Taxonomy" id="1883372"/>
    <lineage>
        <taxon>Viruses</taxon>
        <taxon>Duplodnaviria</taxon>
        <taxon>Heunggongvirae</taxon>
        <taxon>Uroviricota</taxon>
        <taxon>Caudoviricetes</taxon>
        <taxon>Chimalliviridae</taxon>
        <taxon>Derbicusvirus</taxon>
        <taxon>Derbicusvirus derbicus</taxon>
    </lineage>
</organism>
<dbReference type="Proteomes" id="UP000201594">
    <property type="component" value="Segment"/>
</dbReference>